<dbReference type="Proteomes" id="UP000001038">
    <property type="component" value="Chromosome 1"/>
</dbReference>
<dbReference type="InParanoid" id="A0A3B3I9R8"/>
<protein>
    <submittedName>
        <fullName evidence="2">Uncharacterized protein</fullName>
    </submittedName>
</protein>
<reference evidence="2" key="3">
    <citation type="submission" date="2025-09" db="UniProtKB">
        <authorList>
            <consortium name="Ensembl"/>
        </authorList>
    </citation>
    <scope>IDENTIFICATION</scope>
    <source>
        <strain evidence="2">Hd-rR</strain>
    </source>
</reference>
<dbReference type="Ensembl" id="ENSORLT00000044578.1">
    <property type="protein sequence ID" value="ENSORLP00000040645.1"/>
    <property type="gene ID" value="ENSORLG00000022912.1"/>
</dbReference>
<organism evidence="2 3">
    <name type="scientific">Oryzias latipes</name>
    <name type="common">Japanese rice fish</name>
    <name type="synonym">Japanese killifish</name>
    <dbReference type="NCBI Taxonomy" id="8090"/>
    <lineage>
        <taxon>Eukaryota</taxon>
        <taxon>Metazoa</taxon>
        <taxon>Chordata</taxon>
        <taxon>Craniata</taxon>
        <taxon>Vertebrata</taxon>
        <taxon>Euteleostomi</taxon>
        <taxon>Actinopterygii</taxon>
        <taxon>Neopterygii</taxon>
        <taxon>Teleostei</taxon>
        <taxon>Neoteleostei</taxon>
        <taxon>Acanthomorphata</taxon>
        <taxon>Ovalentaria</taxon>
        <taxon>Atherinomorphae</taxon>
        <taxon>Beloniformes</taxon>
        <taxon>Adrianichthyidae</taxon>
        <taxon>Oryziinae</taxon>
        <taxon>Oryzias</taxon>
    </lineage>
</organism>
<proteinExistence type="predicted"/>
<accession>A0A3B3I9R8</accession>
<keyword evidence="3" id="KW-1185">Reference proteome</keyword>
<sequence length="65" mass="7571">MKEKRGTGERNKVSDGGKMRSRVQQREKKNLYSSNSNLWCNKKSYFPKNLYSKNQSKIISSLSLL</sequence>
<dbReference type="Bgee" id="ENSORLG00000022912">
    <property type="expression patterns" value="Expressed in brain"/>
</dbReference>
<evidence type="ECO:0000256" key="1">
    <source>
        <dbReference type="SAM" id="MobiDB-lite"/>
    </source>
</evidence>
<evidence type="ECO:0000313" key="2">
    <source>
        <dbReference type="Ensembl" id="ENSORLP00000040645.1"/>
    </source>
</evidence>
<dbReference type="AlphaFoldDB" id="A0A3B3I9R8"/>
<evidence type="ECO:0000313" key="3">
    <source>
        <dbReference type="Proteomes" id="UP000001038"/>
    </source>
</evidence>
<name>A0A3B3I9R8_ORYLA</name>
<reference evidence="2 3" key="1">
    <citation type="journal article" date="2007" name="Nature">
        <title>The medaka draft genome and insights into vertebrate genome evolution.</title>
        <authorList>
            <person name="Kasahara M."/>
            <person name="Naruse K."/>
            <person name="Sasaki S."/>
            <person name="Nakatani Y."/>
            <person name="Qu W."/>
            <person name="Ahsan B."/>
            <person name="Yamada T."/>
            <person name="Nagayasu Y."/>
            <person name="Doi K."/>
            <person name="Kasai Y."/>
            <person name="Jindo T."/>
            <person name="Kobayashi D."/>
            <person name="Shimada A."/>
            <person name="Toyoda A."/>
            <person name="Kuroki Y."/>
            <person name="Fujiyama A."/>
            <person name="Sasaki T."/>
            <person name="Shimizu A."/>
            <person name="Asakawa S."/>
            <person name="Shimizu N."/>
            <person name="Hashimoto S."/>
            <person name="Yang J."/>
            <person name="Lee Y."/>
            <person name="Matsushima K."/>
            <person name="Sugano S."/>
            <person name="Sakaizumi M."/>
            <person name="Narita T."/>
            <person name="Ohishi K."/>
            <person name="Haga S."/>
            <person name="Ohta F."/>
            <person name="Nomoto H."/>
            <person name="Nogata K."/>
            <person name="Morishita T."/>
            <person name="Endo T."/>
            <person name="Shin-I T."/>
            <person name="Takeda H."/>
            <person name="Morishita S."/>
            <person name="Kohara Y."/>
        </authorList>
    </citation>
    <scope>NUCLEOTIDE SEQUENCE [LARGE SCALE GENOMIC DNA]</scope>
    <source>
        <strain evidence="2 3">Hd-rR</strain>
    </source>
</reference>
<reference evidence="2" key="2">
    <citation type="submission" date="2025-08" db="UniProtKB">
        <authorList>
            <consortium name="Ensembl"/>
        </authorList>
    </citation>
    <scope>IDENTIFICATION</scope>
    <source>
        <strain evidence="2">Hd-rR</strain>
    </source>
</reference>
<feature type="compositionally biased region" description="Basic and acidic residues" evidence="1">
    <location>
        <begin position="1"/>
        <end position="30"/>
    </location>
</feature>
<feature type="region of interest" description="Disordered" evidence="1">
    <location>
        <begin position="1"/>
        <end position="32"/>
    </location>
</feature>